<sequence>MPGSTGASAPSTSGGAGSGSDTSSYTRRLSRVVLGVTGWVVGDLLIDLYAKNGLVLRARQVFKESGAHGNILEPASAAADVMELMSSKQSKLINRLLDGVVTVAAIEDVYQHPFPKTHPRITE</sequence>
<reference evidence="2" key="3">
    <citation type="submission" date="2015-04" db="UniProtKB">
        <authorList>
            <consortium name="EnsemblPlants"/>
        </authorList>
    </citation>
    <scope>IDENTIFICATION</scope>
</reference>
<reference evidence="2 3" key="1">
    <citation type="submission" date="2012-08" db="EMBL/GenBank/DDBJ databases">
        <title>Oryza genome evolution.</title>
        <authorList>
            <person name="Wing R.A."/>
        </authorList>
    </citation>
    <scope>NUCLEOTIDE SEQUENCE</scope>
</reference>
<feature type="compositionally biased region" description="Low complexity" evidence="1">
    <location>
        <begin position="1"/>
        <end position="24"/>
    </location>
</feature>
<evidence type="ECO:0000313" key="2">
    <source>
        <dbReference type="EnsemblPlants" id="LPERR12G12770.1"/>
    </source>
</evidence>
<reference evidence="3" key="2">
    <citation type="submission" date="2013-12" db="EMBL/GenBank/DDBJ databases">
        <authorList>
            <person name="Yu Y."/>
            <person name="Lee S."/>
            <person name="de Baynast K."/>
            <person name="Wissotski M."/>
            <person name="Liu L."/>
            <person name="Talag J."/>
            <person name="Goicoechea J."/>
            <person name="Angelova A."/>
            <person name="Jetty R."/>
            <person name="Kudrna D."/>
            <person name="Golser W."/>
            <person name="Rivera L."/>
            <person name="Zhang J."/>
            <person name="Wing R."/>
        </authorList>
    </citation>
    <scope>NUCLEOTIDE SEQUENCE</scope>
</reference>
<dbReference type="AlphaFoldDB" id="A0A0D9Y0A2"/>
<proteinExistence type="predicted"/>
<evidence type="ECO:0000313" key="3">
    <source>
        <dbReference type="Proteomes" id="UP000032180"/>
    </source>
</evidence>
<name>A0A0D9Y0A2_9ORYZ</name>
<organism evidence="2 3">
    <name type="scientific">Leersia perrieri</name>
    <dbReference type="NCBI Taxonomy" id="77586"/>
    <lineage>
        <taxon>Eukaryota</taxon>
        <taxon>Viridiplantae</taxon>
        <taxon>Streptophyta</taxon>
        <taxon>Embryophyta</taxon>
        <taxon>Tracheophyta</taxon>
        <taxon>Spermatophyta</taxon>
        <taxon>Magnoliopsida</taxon>
        <taxon>Liliopsida</taxon>
        <taxon>Poales</taxon>
        <taxon>Poaceae</taxon>
        <taxon>BOP clade</taxon>
        <taxon>Oryzoideae</taxon>
        <taxon>Oryzeae</taxon>
        <taxon>Oryzinae</taxon>
        <taxon>Leersia</taxon>
    </lineage>
</organism>
<dbReference type="Proteomes" id="UP000032180">
    <property type="component" value="Chromosome 12"/>
</dbReference>
<dbReference type="EnsemblPlants" id="LPERR12G12770.1">
    <property type="protein sequence ID" value="LPERR12G12770.1"/>
    <property type="gene ID" value="LPERR12G12770"/>
</dbReference>
<dbReference type="Gramene" id="LPERR12G12770.1">
    <property type="protein sequence ID" value="LPERR12G12770.1"/>
    <property type="gene ID" value="LPERR12G12770"/>
</dbReference>
<accession>A0A0D9Y0A2</accession>
<keyword evidence="3" id="KW-1185">Reference proteome</keyword>
<protein>
    <submittedName>
        <fullName evidence="2">Uncharacterized protein</fullName>
    </submittedName>
</protein>
<dbReference type="HOGENOM" id="CLU_2018490_0_0_1"/>
<evidence type="ECO:0000256" key="1">
    <source>
        <dbReference type="SAM" id="MobiDB-lite"/>
    </source>
</evidence>
<feature type="region of interest" description="Disordered" evidence="1">
    <location>
        <begin position="1"/>
        <end position="25"/>
    </location>
</feature>